<dbReference type="Proteomes" id="UP000095591">
    <property type="component" value="Unassembled WGS sequence"/>
</dbReference>
<keyword evidence="1" id="KW-0472">Membrane</keyword>
<evidence type="ECO:0000256" key="1">
    <source>
        <dbReference type="SAM" id="Phobius"/>
    </source>
</evidence>
<proteinExistence type="predicted"/>
<protein>
    <submittedName>
        <fullName evidence="2">Uncharacterized protein</fullName>
    </submittedName>
</protein>
<sequence length="73" mass="8411">MKKINYYYLVAGFLALLFSITHEQNGQRALIPALYAGELDINTVTTFKYIWHIITAENSVFGIAFIIMAFYKE</sequence>
<feature type="transmembrane region" description="Helical" evidence="1">
    <location>
        <begin position="49"/>
        <end position="71"/>
    </location>
</feature>
<reference evidence="2 3" key="1">
    <citation type="submission" date="2015-09" db="EMBL/GenBank/DDBJ databases">
        <authorList>
            <consortium name="Pathogen Informatics"/>
        </authorList>
    </citation>
    <scope>NUCLEOTIDE SEQUENCE [LARGE SCALE GENOMIC DNA]</scope>
    <source>
        <strain evidence="2 3">2789STDY5608872</strain>
    </source>
</reference>
<evidence type="ECO:0000313" key="2">
    <source>
        <dbReference type="EMBL" id="CUM95558.1"/>
    </source>
</evidence>
<gene>
    <name evidence="2" type="ORF">ERS852429_01285</name>
</gene>
<accession>A0A173T2L8</accession>
<dbReference type="RefSeq" id="WP_227804817.1">
    <property type="nucleotide sequence ID" value="NZ_CP143949.1"/>
</dbReference>
<keyword evidence="1" id="KW-0812">Transmembrane</keyword>
<name>A0A173T2L8_PARDI</name>
<dbReference type="AlphaFoldDB" id="A0A173T2L8"/>
<keyword evidence="1" id="KW-1133">Transmembrane helix</keyword>
<dbReference type="EMBL" id="CYXP01000002">
    <property type="protein sequence ID" value="CUM95558.1"/>
    <property type="molecule type" value="Genomic_DNA"/>
</dbReference>
<evidence type="ECO:0000313" key="3">
    <source>
        <dbReference type="Proteomes" id="UP000095591"/>
    </source>
</evidence>
<organism evidence="2 3">
    <name type="scientific">Parabacteroides distasonis</name>
    <dbReference type="NCBI Taxonomy" id="823"/>
    <lineage>
        <taxon>Bacteria</taxon>
        <taxon>Pseudomonadati</taxon>
        <taxon>Bacteroidota</taxon>
        <taxon>Bacteroidia</taxon>
        <taxon>Bacteroidales</taxon>
        <taxon>Tannerellaceae</taxon>
        <taxon>Parabacteroides</taxon>
    </lineage>
</organism>